<evidence type="ECO:0000256" key="27">
    <source>
        <dbReference type="ARBA" id="ARBA00023211"/>
    </source>
</evidence>
<keyword evidence="14" id="KW-0053">Apoptosis</keyword>
<evidence type="ECO:0000256" key="2">
    <source>
        <dbReference type="ARBA" id="ARBA00001946"/>
    </source>
</evidence>
<dbReference type="EC" id="2.7.11.30" evidence="6"/>
<evidence type="ECO:0000256" key="22">
    <source>
        <dbReference type="ARBA" id="ARBA00022989"/>
    </source>
</evidence>
<evidence type="ECO:0000256" key="15">
    <source>
        <dbReference type="ARBA" id="ARBA00022723"/>
    </source>
</evidence>
<gene>
    <name evidence="35" type="primary">LOC115005782</name>
</gene>
<evidence type="ECO:0000256" key="5">
    <source>
        <dbReference type="ARBA" id="ARBA00009605"/>
    </source>
</evidence>
<evidence type="ECO:0000256" key="13">
    <source>
        <dbReference type="ARBA" id="ARBA00022692"/>
    </source>
</evidence>
<evidence type="ECO:0000256" key="8">
    <source>
        <dbReference type="ARBA" id="ARBA00022475"/>
    </source>
</evidence>
<dbReference type="GO" id="GO:0005026">
    <property type="term" value="F:transforming growth factor beta receptor activity, type II"/>
    <property type="evidence" value="ECO:0007669"/>
    <property type="project" value="InterPro"/>
</dbReference>
<keyword evidence="10" id="KW-0597">Phosphoprotein</keyword>
<dbReference type="RefSeq" id="XP_029283582.1">
    <property type="nucleotide sequence ID" value="XM_029427722.1"/>
</dbReference>
<keyword evidence="9" id="KW-0723">Serine/threonine-protein kinase</keyword>
<protein>
    <recommendedName>
        <fullName evidence="7">TGF-beta receptor type-2</fullName>
        <ecNumber evidence="6">2.7.11.30</ecNumber>
    </recommendedName>
    <alternativeName>
        <fullName evidence="28">TGF-beta type II receptor</fullName>
    </alternativeName>
    <alternativeName>
        <fullName evidence="29">Transforming growth factor-beta receptor type II</fullName>
    </alternativeName>
</protein>
<evidence type="ECO:0000256" key="16">
    <source>
        <dbReference type="ARBA" id="ARBA00022729"/>
    </source>
</evidence>
<comment type="cofactor">
    <cofactor evidence="1">
        <name>Mn(2+)</name>
        <dbReference type="ChEBI" id="CHEBI:29035"/>
    </cofactor>
</comment>
<keyword evidence="13" id="KW-0812">Transmembrane</keyword>
<dbReference type="GO" id="GO:0045121">
    <property type="term" value="C:membrane raft"/>
    <property type="evidence" value="ECO:0007669"/>
    <property type="project" value="UniProtKB-SubCell"/>
</dbReference>
<dbReference type="OrthoDB" id="8741254at2759"/>
<evidence type="ECO:0000313" key="34">
    <source>
        <dbReference type="Proteomes" id="UP000504630"/>
    </source>
</evidence>
<dbReference type="GO" id="GO:0030154">
    <property type="term" value="P:cell differentiation"/>
    <property type="evidence" value="ECO:0007669"/>
    <property type="project" value="UniProtKB-KW"/>
</dbReference>
<evidence type="ECO:0000256" key="23">
    <source>
        <dbReference type="ARBA" id="ARBA00023136"/>
    </source>
</evidence>
<dbReference type="KEGG" id="cgob:115005782"/>
<keyword evidence="18" id="KW-0418">Kinase</keyword>
<evidence type="ECO:0000256" key="29">
    <source>
        <dbReference type="ARBA" id="ARBA00033122"/>
    </source>
</evidence>
<evidence type="ECO:0000256" key="28">
    <source>
        <dbReference type="ARBA" id="ARBA00032053"/>
    </source>
</evidence>
<dbReference type="Proteomes" id="UP000504630">
    <property type="component" value="Unplaced"/>
</dbReference>
<keyword evidence="8" id="KW-1003">Cell membrane</keyword>
<dbReference type="GO" id="GO:0046872">
    <property type="term" value="F:metal ion binding"/>
    <property type="evidence" value="ECO:0007669"/>
    <property type="project" value="UniProtKB-KW"/>
</dbReference>
<dbReference type="CDD" id="cd23538">
    <property type="entry name" value="TFP_LU_ECD_TGFR2"/>
    <property type="match status" value="1"/>
</dbReference>
<evidence type="ECO:0000256" key="19">
    <source>
        <dbReference type="ARBA" id="ARBA00022782"/>
    </source>
</evidence>
<evidence type="ECO:0000256" key="24">
    <source>
        <dbReference type="ARBA" id="ARBA00023157"/>
    </source>
</evidence>
<evidence type="ECO:0000256" key="17">
    <source>
        <dbReference type="ARBA" id="ARBA00022741"/>
    </source>
</evidence>
<dbReference type="Pfam" id="PF08917">
    <property type="entry name" value="ecTbetaR2"/>
    <property type="match status" value="1"/>
</dbReference>
<comment type="catalytic activity">
    <reaction evidence="31">
        <text>L-threonyl-[receptor-protein] + ATP = O-phospho-L-threonyl-[receptor-protein] + ADP + H(+)</text>
        <dbReference type="Rhea" id="RHEA:44880"/>
        <dbReference type="Rhea" id="RHEA-COMP:11024"/>
        <dbReference type="Rhea" id="RHEA-COMP:11025"/>
        <dbReference type="ChEBI" id="CHEBI:15378"/>
        <dbReference type="ChEBI" id="CHEBI:30013"/>
        <dbReference type="ChEBI" id="CHEBI:30616"/>
        <dbReference type="ChEBI" id="CHEBI:61977"/>
        <dbReference type="ChEBI" id="CHEBI:456216"/>
        <dbReference type="EC" id="2.7.11.30"/>
    </reaction>
</comment>
<dbReference type="SUPFAM" id="SSF57302">
    <property type="entry name" value="Snake toxin-like"/>
    <property type="match status" value="1"/>
</dbReference>
<keyword evidence="25" id="KW-0675">Receptor</keyword>
<evidence type="ECO:0000256" key="30">
    <source>
        <dbReference type="ARBA" id="ARBA00047681"/>
    </source>
</evidence>
<feature type="domain" description="Transforming growth factor beta receptor 2 ectodomain" evidence="33">
    <location>
        <begin position="38"/>
        <end position="143"/>
    </location>
</feature>
<keyword evidence="21" id="KW-0460">Magnesium</keyword>
<evidence type="ECO:0000313" key="35">
    <source>
        <dbReference type="RefSeq" id="XP_029283582.1"/>
    </source>
</evidence>
<organism evidence="34 35">
    <name type="scientific">Cottoperca gobio</name>
    <name type="common">Frogmouth</name>
    <name type="synonym">Aphritis gobio</name>
    <dbReference type="NCBI Taxonomy" id="56716"/>
    <lineage>
        <taxon>Eukaryota</taxon>
        <taxon>Metazoa</taxon>
        <taxon>Chordata</taxon>
        <taxon>Craniata</taxon>
        <taxon>Vertebrata</taxon>
        <taxon>Euteleostomi</taxon>
        <taxon>Actinopterygii</taxon>
        <taxon>Neopterygii</taxon>
        <taxon>Teleostei</taxon>
        <taxon>Neoteleostei</taxon>
        <taxon>Acanthomorphata</taxon>
        <taxon>Eupercaria</taxon>
        <taxon>Perciformes</taxon>
        <taxon>Notothenioidei</taxon>
        <taxon>Bovichtidae</taxon>
        <taxon>Cottoperca</taxon>
    </lineage>
</organism>
<evidence type="ECO:0000256" key="14">
    <source>
        <dbReference type="ARBA" id="ARBA00022703"/>
    </source>
</evidence>
<dbReference type="AlphaFoldDB" id="A0A6J2PEM9"/>
<evidence type="ECO:0000256" key="12">
    <source>
        <dbReference type="ARBA" id="ARBA00022679"/>
    </source>
</evidence>
<evidence type="ECO:0000256" key="3">
    <source>
        <dbReference type="ARBA" id="ARBA00004251"/>
    </source>
</evidence>
<name>A0A6J2PEM9_COTGO</name>
<dbReference type="GO" id="GO:0005886">
    <property type="term" value="C:plasma membrane"/>
    <property type="evidence" value="ECO:0007669"/>
    <property type="project" value="UniProtKB-SubCell"/>
</dbReference>
<dbReference type="FunFam" id="2.10.60.10:FF:000009">
    <property type="entry name" value="TGF-beta receptor type-2"/>
    <property type="match status" value="1"/>
</dbReference>
<proteinExistence type="inferred from homology"/>
<dbReference type="InterPro" id="IPR045860">
    <property type="entry name" value="Snake_toxin-like_sf"/>
</dbReference>
<keyword evidence="20" id="KW-0067">ATP-binding</keyword>
<evidence type="ECO:0000259" key="33">
    <source>
        <dbReference type="Pfam" id="PF08917"/>
    </source>
</evidence>
<keyword evidence="12" id="KW-0808">Transferase</keyword>
<keyword evidence="23" id="KW-0472">Membrane</keyword>
<sequence length="183" mass="20280">MEGQDSSFSLQGALSICFLIVLLEPGTLGMPSFYPMSQLCKFCDLELSSCSGTGTCMSNCSITSICMDSNEVCVSIWRKNETCFSIETLCHDPSKPLYGVMLDDYNSSTCVMKDKNTTSGMAQFCSCTDEEECNDKLLFSPSEYMKLTPSTEVKAALIRHVRDVPIKLFLPPILILNTNRIIK</sequence>
<keyword evidence="24" id="KW-1015">Disulfide bond</keyword>
<dbReference type="GO" id="GO:0005524">
    <property type="term" value="F:ATP binding"/>
    <property type="evidence" value="ECO:0007669"/>
    <property type="project" value="UniProtKB-KW"/>
</dbReference>
<keyword evidence="16 32" id="KW-0732">Signal</keyword>
<feature type="chain" id="PRO_5026695141" description="TGF-beta receptor type-2" evidence="32">
    <location>
        <begin position="30"/>
        <end position="183"/>
    </location>
</feature>
<evidence type="ECO:0000256" key="9">
    <source>
        <dbReference type="ARBA" id="ARBA00022527"/>
    </source>
</evidence>
<evidence type="ECO:0000256" key="32">
    <source>
        <dbReference type="SAM" id="SignalP"/>
    </source>
</evidence>
<evidence type="ECO:0000256" key="10">
    <source>
        <dbReference type="ARBA" id="ARBA00022553"/>
    </source>
</evidence>
<evidence type="ECO:0000256" key="25">
    <source>
        <dbReference type="ARBA" id="ARBA00023170"/>
    </source>
</evidence>
<evidence type="ECO:0000256" key="11">
    <source>
        <dbReference type="ARBA" id="ARBA00022604"/>
    </source>
</evidence>
<dbReference type="GO" id="GO:0006915">
    <property type="term" value="P:apoptotic process"/>
    <property type="evidence" value="ECO:0007669"/>
    <property type="project" value="UniProtKB-KW"/>
</dbReference>
<evidence type="ECO:0000256" key="20">
    <source>
        <dbReference type="ARBA" id="ARBA00022840"/>
    </source>
</evidence>
<keyword evidence="26" id="KW-0325">Glycoprotein</keyword>
<keyword evidence="11" id="KW-0341">Growth regulation</keyword>
<keyword evidence="34" id="KW-1185">Reference proteome</keyword>
<dbReference type="Gene3D" id="2.10.60.10">
    <property type="entry name" value="CD59"/>
    <property type="match status" value="1"/>
</dbReference>
<keyword evidence="19" id="KW-0221">Differentiation</keyword>
<keyword evidence="27" id="KW-0464">Manganese</keyword>
<keyword evidence="17" id="KW-0547">Nucleotide-binding</keyword>
<evidence type="ECO:0000256" key="7">
    <source>
        <dbReference type="ARBA" id="ARBA00017567"/>
    </source>
</evidence>
<accession>A0A6J2PEM9</accession>
<dbReference type="InParanoid" id="A0A6J2PEM9"/>
<comment type="subcellular location">
    <subcellularLocation>
        <location evidence="3">Cell membrane</location>
        <topology evidence="3">Single-pass type I membrane protein</topology>
    </subcellularLocation>
    <subcellularLocation>
        <location evidence="4">Membrane raft</location>
    </subcellularLocation>
</comment>
<evidence type="ECO:0000256" key="18">
    <source>
        <dbReference type="ARBA" id="ARBA00022777"/>
    </source>
</evidence>
<evidence type="ECO:0000256" key="6">
    <source>
        <dbReference type="ARBA" id="ARBA00012401"/>
    </source>
</evidence>
<comment type="cofactor">
    <cofactor evidence="2">
        <name>Mg(2+)</name>
        <dbReference type="ChEBI" id="CHEBI:18420"/>
    </cofactor>
</comment>
<evidence type="ECO:0000256" key="21">
    <source>
        <dbReference type="ARBA" id="ARBA00022842"/>
    </source>
</evidence>
<keyword evidence="22" id="KW-1133">Transmembrane helix</keyword>
<comment type="similarity">
    <text evidence="5">Belongs to the protein kinase superfamily. TKL Ser/Thr protein kinase family. TGFB receptor subfamily.</text>
</comment>
<evidence type="ECO:0000256" key="4">
    <source>
        <dbReference type="ARBA" id="ARBA00004285"/>
    </source>
</evidence>
<feature type="signal peptide" evidence="32">
    <location>
        <begin position="1"/>
        <end position="29"/>
    </location>
</feature>
<dbReference type="GeneID" id="115005782"/>
<evidence type="ECO:0000256" key="31">
    <source>
        <dbReference type="ARBA" id="ARBA00048773"/>
    </source>
</evidence>
<evidence type="ECO:0000256" key="1">
    <source>
        <dbReference type="ARBA" id="ARBA00001936"/>
    </source>
</evidence>
<reference evidence="35" key="1">
    <citation type="submission" date="2025-08" db="UniProtKB">
        <authorList>
            <consortium name="RefSeq"/>
        </authorList>
    </citation>
    <scope>IDENTIFICATION</scope>
</reference>
<dbReference type="InterPro" id="IPR015013">
    <property type="entry name" value="Transforming_GF_b_rcpt_2_ecto"/>
</dbReference>
<keyword evidence="15" id="KW-0479">Metal-binding</keyword>
<comment type="catalytic activity">
    <reaction evidence="30">
        <text>L-seryl-[receptor-protein] + ATP = O-phospho-L-seryl-[receptor-protein] + ADP + H(+)</text>
        <dbReference type="Rhea" id="RHEA:18673"/>
        <dbReference type="Rhea" id="RHEA-COMP:11022"/>
        <dbReference type="Rhea" id="RHEA-COMP:11023"/>
        <dbReference type="ChEBI" id="CHEBI:15378"/>
        <dbReference type="ChEBI" id="CHEBI:29999"/>
        <dbReference type="ChEBI" id="CHEBI:30616"/>
        <dbReference type="ChEBI" id="CHEBI:83421"/>
        <dbReference type="ChEBI" id="CHEBI:456216"/>
        <dbReference type="EC" id="2.7.11.30"/>
    </reaction>
</comment>
<evidence type="ECO:0000256" key="26">
    <source>
        <dbReference type="ARBA" id="ARBA00023180"/>
    </source>
</evidence>